<dbReference type="GO" id="GO:0004631">
    <property type="term" value="F:phosphomevalonate kinase activity"/>
    <property type="evidence" value="ECO:0007669"/>
    <property type="project" value="UniProtKB-UniRule"/>
</dbReference>
<comment type="caution">
    <text evidence="14">The sequence shown here is derived from an EMBL/GenBank/DDBJ whole genome shotgun (WGS) entry which is preliminary data.</text>
</comment>
<evidence type="ECO:0000256" key="12">
    <source>
        <dbReference type="ARBA" id="ARBA00029326"/>
    </source>
</evidence>
<evidence type="ECO:0000256" key="7">
    <source>
        <dbReference type="ARBA" id="ARBA00022777"/>
    </source>
</evidence>
<accession>A0A4Y9YAS4</accession>
<dbReference type="InterPro" id="IPR020568">
    <property type="entry name" value="Ribosomal_Su5_D2-typ_SF"/>
</dbReference>
<evidence type="ECO:0000256" key="5">
    <source>
        <dbReference type="ARBA" id="ARBA00022679"/>
    </source>
</evidence>
<evidence type="ECO:0000256" key="2">
    <source>
        <dbReference type="ARBA" id="ARBA00006495"/>
    </source>
</evidence>
<dbReference type="GO" id="GO:0005524">
    <property type="term" value="F:ATP binding"/>
    <property type="evidence" value="ECO:0007669"/>
    <property type="project" value="UniProtKB-UniRule"/>
</dbReference>
<evidence type="ECO:0000313" key="15">
    <source>
        <dbReference type="Proteomes" id="UP000298327"/>
    </source>
</evidence>
<dbReference type="InterPro" id="IPR016005">
    <property type="entry name" value="Erg8"/>
</dbReference>
<keyword evidence="5 13" id="KW-0808">Transferase</keyword>
<comment type="pathway">
    <text evidence="1 13">Isoprenoid biosynthesis; isopentenyl diphosphate biosynthesis via mevalonate pathway; isopentenyl diphosphate from (R)-mevalonate: step 2/3.</text>
</comment>
<dbReference type="AlphaFoldDB" id="A0A4Y9YAS4"/>
<keyword evidence="7 13" id="KW-0418">Kinase</keyword>
<dbReference type="GO" id="GO:0010142">
    <property type="term" value="P:farnesyl diphosphate biosynthetic process, mevalonate pathway"/>
    <property type="evidence" value="ECO:0007669"/>
    <property type="project" value="TreeGrafter"/>
</dbReference>
<dbReference type="UniPathway" id="UPA00057">
    <property type="reaction ID" value="UER00099"/>
</dbReference>
<keyword evidence="10 13" id="KW-0443">Lipid metabolism</keyword>
<dbReference type="GO" id="GO:0006696">
    <property type="term" value="P:ergosterol biosynthetic process"/>
    <property type="evidence" value="ECO:0007669"/>
    <property type="project" value="TreeGrafter"/>
</dbReference>
<reference evidence="14 15" key="1">
    <citation type="submission" date="2019-02" db="EMBL/GenBank/DDBJ databases">
        <title>Genome sequencing of the rare red list fungi Dentipellis fragilis.</title>
        <authorList>
            <person name="Buettner E."/>
            <person name="Kellner H."/>
        </authorList>
    </citation>
    <scope>NUCLEOTIDE SEQUENCE [LARGE SCALE GENOMIC DNA]</scope>
    <source>
        <strain evidence="14 15">DSM 105465</strain>
    </source>
</reference>
<dbReference type="InterPro" id="IPR035102">
    <property type="entry name" value="Phosphomevalonate_kinase"/>
</dbReference>
<dbReference type="Gene3D" id="3.30.230.10">
    <property type="match status" value="2"/>
</dbReference>
<evidence type="ECO:0000256" key="9">
    <source>
        <dbReference type="ARBA" id="ARBA00022955"/>
    </source>
</evidence>
<evidence type="ECO:0000256" key="13">
    <source>
        <dbReference type="PIRNR" id="PIRNR017288"/>
    </source>
</evidence>
<dbReference type="PANTHER" id="PTHR31814">
    <property type="match status" value="1"/>
</dbReference>
<keyword evidence="11 13" id="KW-0753">Steroid metabolism</keyword>
<keyword evidence="15" id="KW-1185">Reference proteome</keyword>
<comment type="similarity">
    <text evidence="2 13">Belongs to the GHMP kinase family. Mevalonate kinase subfamily.</text>
</comment>
<dbReference type="InterPro" id="IPR014721">
    <property type="entry name" value="Ribsml_uS5_D2-typ_fold_subgr"/>
</dbReference>
<dbReference type="EMBL" id="SEOQ01000626">
    <property type="protein sequence ID" value="TFY59322.1"/>
    <property type="molecule type" value="Genomic_DNA"/>
</dbReference>
<dbReference type="PANTHER" id="PTHR31814:SF2">
    <property type="entry name" value="PHOSPHOMEVALONATE KINASE"/>
    <property type="match status" value="1"/>
</dbReference>
<organism evidence="14 15">
    <name type="scientific">Dentipellis fragilis</name>
    <dbReference type="NCBI Taxonomy" id="205917"/>
    <lineage>
        <taxon>Eukaryota</taxon>
        <taxon>Fungi</taxon>
        <taxon>Dikarya</taxon>
        <taxon>Basidiomycota</taxon>
        <taxon>Agaricomycotina</taxon>
        <taxon>Agaricomycetes</taxon>
        <taxon>Russulales</taxon>
        <taxon>Hericiaceae</taxon>
        <taxon>Dentipellis</taxon>
    </lineage>
</organism>
<keyword evidence="8" id="KW-0067">ATP-binding</keyword>
<dbReference type="STRING" id="205917.A0A4Y9YAS4"/>
<keyword evidence="9 13" id="KW-0752">Steroid biosynthesis</keyword>
<evidence type="ECO:0000256" key="1">
    <source>
        <dbReference type="ARBA" id="ARBA00005017"/>
    </source>
</evidence>
<evidence type="ECO:0000256" key="6">
    <source>
        <dbReference type="ARBA" id="ARBA00022741"/>
    </source>
</evidence>
<dbReference type="GO" id="GO:0005777">
    <property type="term" value="C:peroxisome"/>
    <property type="evidence" value="ECO:0007669"/>
    <property type="project" value="TreeGrafter"/>
</dbReference>
<evidence type="ECO:0000256" key="3">
    <source>
        <dbReference type="ARBA" id="ARBA00012958"/>
    </source>
</evidence>
<evidence type="ECO:0000256" key="10">
    <source>
        <dbReference type="ARBA" id="ARBA00023098"/>
    </source>
</evidence>
<dbReference type="Proteomes" id="UP000298327">
    <property type="component" value="Unassembled WGS sequence"/>
</dbReference>
<dbReference type="PIRSF" id="PIRSF017288">
    <property type="entry name" value="PMK_GHMP_euk"/>
    <property type="match status" value="1"/>
</dbReference>
<dbReference type="OrthoDB" id="10262935at2759"/>
<keyword evidence="6" id="KW-0547">Nucleotide-binding</keyword>
<dbReference type="GO" id="GO:0019287">
    <property type="term" value="P:isopentenyl diphosphate biosynthetic process, mevalonate pathway"/>
    <property type="evidence" value="ECO:0007669"/>
    <property type="project" value="UniProtKB-UniRule"/>
</dbReference>
<comment type="catalytic activity">
    <reaction evidence="12">
        <text>(R)-5-phosphomevalonate + ATP = (R)-5-diphosphomevalonate + ADP</text>
        <dbReference type="Rhea" id="RHEA:16341"/>
        <dbReference type="ChEBI" id="CHEBI:30616"/>
        <dbReference type="ChEBI" id="CHEBI:57557"/>
        <dbReference type="ChEBI" id="CHEBI:58146"/>
        <dbReference type="ChEBI" id="CHEBI:456216"/>
        <dbReference type="EC" id="2.7.4.2"/>
    </reaction>
    <physiologicalReaction direction="left-to-right" evidence="12">
        <dbReference type="Rhea" id="RHEA:16342"/>
    </physiologicalReaction>
</comment>
<keyword evidence="4 13" id="KW-0444">Lipid biosynthesis</keyword>
<name>A0A4Y9YAS4_9AGAM</name>
<proteinExistence type="inferred from homology"/>
<evidence type="ECO:0000256" key="4">
    <source>
        <dbReference type="ARBA" id="ARBA00022516"/>
    </source>
</evidence>
<dbReference type="SUPFAM" id="SSF54211">
    <property type="entry name" value="Ribosomal protein S5 domain 2-like"/>
    <property type="match status" value="1"/>
</dbReference>
<evidence type="ECO:0000256" key="8">
    <source>
        <dbReference type="ARBA" id="ARBA00022840"/>
    </source>
</evidence>
<gene>
    <name evidence="14" type="ORF">EVG20_g7832</name>
</gene>
<dbReference type="EC" id="2.7.4.2" evidence="3 13"/>
<protein>
    <recommendedName>
        <fullName evidence="3 13">Phosphomevalonate kinase</fullName>
        <ecNumber evidence="3 13">2.7.4.2</ecNumber>
    </recommendedName>
</protein>
<evidence type="ECO:0000313" key="14">
    <source>
        <dbReference type="EMBL" id="TFY59322.1"/>
    </source>
</evidence>
<sequence>MAATVVSAPGKVLLAGGYLVLDPAYSGVVVSTSSRFYTVVQPGASGQIRVRSPQFVDGLWTYAVAQEAGRVLVTPADNAKNKFVHLAIQKTFALAYELKGPEEFTQHLGAGLDITIAGDNDFYSQQDQVRPEGPGAPLHGRVARSAPTIRLHRRRHRRRLQDRPRLLRRADYLARERAARALRRHSPRALTSSAAPEERDQARRLAHNVAQFVHCLAQGKVGSGFDVAAAVFGSQLYTRFTPSVIKPLMDDATGAVPLFPTLSPQNPEWDYNVQPFKLPPFTRLLLADVHAGSNTPSLVSKVLKWRQEDATTAHSLWTALDQLNTSLGATLLRLSDLSVQDPDAYLSAIRYMTSIQTVQWLANPNMQDYAIVLEPFYEVHLLSEQIRAKMREMGALAGVEIEPPQQTKLLDDSIALGGVIGGGVPGAGGYDAVWLLVCDPPASVPVPDMRPLHRVEYLWQAYGGGSAVQVAPLMAQESARGRRG</sequence>
<evidence type="ECO:0000256" key="11">
    <source>
        <dbReference type="ARBA" id="ARBA00023221"/>
    </source>
</evidence>